<organism evidence="2">
    <name type="scientific">Arundo donax</name>
    <name type="common">Giant reed</name>
    <name type="synonym">Donax arundinaceus</name>
    <dbReference type="NCBI Taxonomy" id="35708"/>
    <lineage>
        <taxon>Eukaryota</taxon>
        <taxon>Viridiplantae</taxon>
        <taxon>Streptophyta</taxon>
        <taxon>Embryophyta</taxon>
        <taxon>Tracheophyta</taxon>
        <taxon>Spermatophyta</taxon>
        <taxon>Magnoliopsida</taxon>
        <taxon>Liliopsida</taxon>
        <taxon>Poales</taxon>
        <taxon>Poaceae</taxon>
        <taxon>PACMAD clade</taxon>
        <taxon>Arundinoideae</taxon>
        <taxon>Arundineae</taxon>
        <taxon>Arundo</taxon>
    </lineage>
</organism>
<proteinExistence type="predicted"/>
<name>A0A0A9F8Y6_ARUDO</name>
<protein>
    <submittedName>
        <fullName evidence="2">Uncharacterized protein</fullName>
    </submittedName>
</protein>
<dbReference type="AlphaFoldDB" id="A0A0A9F8Y6"/>
<evidence type="ECO:0000256" key="1">
    <source>
        <dbReference type="SAM" id="Phobius"/>
    </source>
</evidence>
<feature type="transmembrane region" description="Helical" evidence="1">
    <location>
        <begin position="6"/>
        <end position="29"/>
    </location>
</feature>
<reference evidence="2" key="1">
    <citation type="submission" date="2014-09" db="EMBL/GenBank/DDBJ databases">
        <authorList>
            <person name="Magalhaes I.L.F."/>
            <person name="Oliveira U."/>
            <person name="Santos F.R."/>
            <person name="Vidigal T.H.D.A."/>
            <person name="Brescovit A.D."/>
            <person name="Santos A.J."/>
        </authorList>
    </citation>
    <scope>NUCLEOTIDE SEQUENCE</scope>
    <source>
        <tissue evidence="2">Shoot tissue taken approximately 20 cm above the soil surface</tissue>
    </source>
</reference>
<evidence type="ECO:0000313" key="2">
    <source>
        <dbReference type="EMBL" id="JAE04723.1"/>
    </source>
</evidence>
<keyword evidence="1" id="KW-0812">Transmembrane</keyword>
<keyword evidence="1" id="KW-0472">Membrane</keyword>
<keyword evidence="1" id="KW-1133">Transmembrane helix</keyword>
<dbReference type="EMBL" id="GBRH01193173">
    <property type="protein sequence ID" value="JAE04723.1"/>
    <property type="molecule type" value="Transcribed_RNA"/>
</dbReference>
<sequence>MITTGLELDFICFISISSISFFTAFFLWLTKRIFGVTGRPSEAAYAANLSAENLLRSNTSLSFWR</sequence>
<accession>A0A0A9F8Y6</accession>
<reference evidence="2" key="2">
    <citation type="journal article" date="2015" name="Data Brief">
        <title>Shoot transcriptome of the giant reed, Arundo donax.</title>
        <authorList>
            <person name="Barrero R.A."/>
            <person name="Guerrero F.D."/>
            <person name="Moolhuijzen P."/>
            <person name="Goolsby J.A."/>
            <person name="Tidwell J."/>
            <person name="Bellgard S.E."/>
            <person name="Bellgard M.I."/>
        </authorList>
    </citation>
    <scope>NUCLEOTIDE SEQUENCE</scope>
    <source>
        <tissue evidence="2">Shoot tissue taken approximately 20 cm above the soil surface</tissue>
    </source>
</reference>